<evidence type="ECO:0000313" key="1">
    <source>
        <dbReference type="EMBL" id="CAK9267292.1"/>
    </source>
</evidence>
<keyword evidence="2" id="KW-1185">Reference proteome</keyword>
<sequence>MAVCSLAMASVGSVVTAPALSSSSNSAAKKLSSSNAAFNGCGSVQQQLAPPLKCSCASSSGRVVAVRANLSEDGKKVRRQVLASLLAAGVAINLAAGAGPAAFAASGPGNDGAERTARKAGELLQDADKLIKNDSPPSYGPGRVLEGAAENIDRLSQQAGAGAVPGLQNSGSAAVQDARNKVASNVEKTKKRIDNVFQSKSLPSDAIGDVQGKADQAINKVKSGSNAFGSKTNFGNSGKNLVGDAKGKIDSGKNLVGDAKGKIDEGLASSAPSKTGFFGKIRQQVKGLQGTVDTKIEEVKGAVSK</sequence>
<name>A0ABP0WK88_9BRYO</name>
<proteinExistence type="predicted"/>
<dbReference type="Proteomes" id="UP001497444">
    <property type="component" value="Chromosome 19"/>
</dbReference>
<protein>
    <submittedName>
        <fullName evidence="1">Uncharacterized protein</fullName>
    </submittedName>
</protein>
<evidence type="ECO:0000313" key="2">
    <source>
        <dbReference type="Proteomes" id="UP001497444"/>
    </source>
</evidence>
<dbReference type="EMBL" id="OZ020114">
    <property type="protein sequence ID" value="CAK9267292.1"/>
    <property type="molecule type" value="Genomic_DNA"/>
</dbReference>
<accession>A0ABP0WK88</accession>
<reference evidence="1" key="1">
    <citation type="submission" date="2024-02" db="EMBL/GenBank/DDBJ databases">
        <authorList>
            <consortium name="ELIXIR-Norway"/>
            <consortium name="Elixir Norway"/>
        </authorList>
    </citation>
    <scope>NUCLEOTIDE SEQUENCE</scope>
</reference>
<gene>
    <name evidence="1" type="ORF">CSSPJE1EN1_LOCUS12770</name>
</gene>
<organism evidence="1 2">
    <name type="scientific">Sphagnum jensenii</name>
    <dbReference type="NCBI Taxonomy" id="128206"/>
    <lineage>
        <taxon>Eukaryota</taxon>
        <taxon>Viridiplantae</taxon>
        <taxon>Streptophyta</taxon>
        <taxon>Embryophyta</taxon>
        <taxon>Bryophyta</taxon>
        <taxon>Sphagnophytina</taxon>
        <taxon>Sphagnopsida</taxon>
        <taxon>Sphagnales</taxon>
        <taxon>Sphagnaceae</taxon>
        <taxon>Sphagnum</taxon>
    </lineage>
</organism>